<dbReference type="GO" id="GO:0016746">
    <property type="term" value="F:acyltransferase activity"/>
    <property type="evidence" value="ECO:0007669"/>
    <property type="project" value="UniProtKB-KW"/>
</dbReference>
<proteinExistence type="predicted"/>
<dbReference type="Gene3D" id="3.40.630.30">
    <property type="match status" value="1"/>
</dbReference>
<feature type="domain" description="N-acetyltransferase" evidence="3">
    <location>
        <begin position="5"/>
        <end position="153"/>
    </location>
</feature>
<keyword evidence="1 4" id="KW-0808">Transferase</keyword>
<dbReference type="CDD" id="cd04301">
    <property type="entry name" value="NAT_SF"/>
    <property type="match status" value="1"/>
</dbReference>
<organism evidence="4 5">
    <name type="scientific">Roseateles rivi</name>
    <dbReference type="NCBI Taxonomy" id="3299028"/>
    <lineage>
        <taxon>Bacteria</taxon>
        <taxon>Pseudomonadati</taxon>
        <taxon>Pseudomonadota</taxon>
        <taxon>Betaproteobacteria</taxon>
        <taxon>Burkholderiales</taxon>
        <taxon>Sphaerotilaceae</taxon>
        <taxon>Roseateles</taxon>
    </lineage>
</organism>
<keyword evidence="5" id="KW-1185">Reference proteome</keyword>
<dbReference type="EMBL" id="JBIGHZ010000001">
    <property type="protein sequence ID" value="MFG6447306.1"/>
    <property type="molecule type" value="Genomic_DNA"/>
</dbReference>
<evidence type="ECO:0000259" key="3">
    <source>
        <dbReference type="PROSITE" id="PS51186"/>
    </source>
</evidence>
<reference evidence="4 5" key="1">
    <citation type="submission" date="2024-08" db="EMBL/GenBank/DDBJ databases">
        <authorList>
            <person name="Lu H."/>
        </authorList>
    </citation>
    <scope>NUCLEOTIDE SEQUENCE [LARGE SCALE GENOMIC DNA]</scope>
    <source>
        <strain evidence="4 5">BYS180W</strain>
    </source>
</reference>
<dbReference type="RefSeq" id="WP_394458675.1">
    <property type="nucleotide sequence ID" value="NZ_JBIGHZ010000001.1"/>
</dbReference>
<sequence length="153" mass="17232">MSSNVRVELALGHELPQLAALFDAYRQFYEQPSDLPRALRFLQQRQTLRQALLWGAWSGTDALGLCQCYPTFCSVIAEPIWVLYDLYVHPDARGQGVAHALMAAVEEAARQRGVARLDLTTAHTNTTAQALYESRGWERDLVFRTYTKTLSGT</sequence>
<dbReference type="InterPro" id="IPR000182">
    <property type="entry name" value="GNAT_dom"/>
</dbReference>
<dbReference type="Proteomes" id="UP001606099">
    <property type="component" value="Unassembled WGS sequence"/>
</dbReference>
<accession>A0ABW7FSK0</accession>
<dbReference type="PROSITE" id="PS51186">
    <property type="entry name" value="GNAT"/>
    <property type="match status" value="1"/>
</dbReference>
<comment type="caution">
    <text evidence="4">The sequence shown here is derived from an EMBL/GenBank/DDBJ whole genome shotgun (WGS) entry which is preliminary data.</text>
</comment>
<dbReference type="PANTHER" id="PTHR43877">
    <property type="entry name" value="AMINOALKYLPHOSPHONATE N-ACETYLTRANSFERASE-RELATED-RELATED"/>
    <property type="match status" value="1"/>
</dbReference>
<dbReference type="EC" id="2.3.1.-" evidence="4"/>
<keyword evidence="2 4" id="KW-0012">Acyltransferase</keyword>
<protein>
    <submittedName>
        <fullName evidence="4">GNAT family N-acetyltransferase</fullName>
        <ecNumber evidence="4">2.3.1.-</ecNumber>
    </submittedName>
</protein>
<name>A0ABW7FSK0_9BURK</name>
<dbReference type="SUPFAM" id="SSF55729">
    <property type="entry name" value="Acyl-CoA N-acyltransferases (Nat)"/>
    <property type="match status" value="1"/>
</dbReference>
<evidence type="ECO:0000313" key="4">
    <source>
        <dbReference type="EMBL" id="MFG6447306.1"/>
    </source>
</evidence>
<dbReference type="Pfam" id="PF00583">
    <property type="entry name" value="Acetyltransf_1"/>
    <property type="match status" value="1"/>
</dbReference>
<dbReference type="PANTHER" id="PTHR43877:SF2">
    <property type="entry name" value="AMINOALKYLPHOSPHONATE N-ACETYLTRANSFERASE-RELATED"/>
    <property type="match status" value="1"/>
</dbReference>
<dbReference type="InterPro" id="IPR016181">
    <property type="entry name" value="Acyl_CoA_acyltransferase"/>
</dbReference>
<evidence type="ECO:0000256" key="2">
    <source>
        <dbReference type="ARBA" id="ARBA00023315"/>
    </source>
</evidence>
<dbReference type="InterPro" id="IPR050832">
    <property type="entry name" value="Bact_Acetyltransf"/>
</dbReference>
<evidence type="ECO:0000313" key="5">
    <source>
        <dbReference type="Proteomes" id="UP001606099"/>
    </source>
</evidence>
<gene>
    <name evidence="4" type="ORF">ACG0Z6_03505</name>
</gene>
<evidence type="ECO:0000256" key="1">
    <source>
        <dbReference type="ARBA" id="ARBA00022679"/>
    </source>
</evidence>